<dbReference type="OrthoDB" id="203908at2759"/>
<dbReference type="Proteomes" id="UP000250140">
    <property type="component" value="Unassembled WGS sequence"/>
</dbReference>
<dbReference type="GO" id="GO:0070402">
    <property type="term" value="F:NADPH binding"/>
    <property type="evidence" value="ECO:0007669"/>
    <property type="project" value="TreeGrafter"/>
</dbReference>
<dbReference type="Gene3D" id="3.40.50.720">
    <property type="entry name" value="NAD(P)-binding Rossmann-like Domain"/>
    <property type="match status" value="1"/>
</dbReference>
<dbReference type="InterPro" id="IPR013149">
    <property type="entry name" value="ADH-like_C"/>
</dbReference>
<protein>
    <submittedName>
        <fullName evidence="4">Alcohol dehydrogenase zinc-binding domain protein</fullName>
    </submittedName>
</protein>
<keyword evidence="5" id="KW-1185">Reference proteome</keyword>
<keyword evidence="1" id="KW-0521">NADP</keyword>
<dbReference type="SUPFAM" id="SSF51735">
    <property type="entry name" value="NAD(P)-binding Rossmann-fold domains"/>
    <property type="match status" value="1"/>
</dbReference>
<reference evidence="4 5" key="1">
    <citation type="journal article" date="2016" name="Nat. Commun.">
        <title>Ectomycorrhizal ecology is imprinted in the genome of the dominant symbiotic fungus Cenococcum geophilum.</title>
        <authorList>
            <consortium name="DOE Joint Genome Institute"/>
            <person name="Peter M."/>
            <person name="Kohler A."/>
            <person name="Ohm R.A."/>
            <person name="Kuo A."/>
            <person name="Krutzmann J."/>
            <person name="Morin E."/>
            <person name="Arend M."/>
            <person name="Barry K.W."/>
            <person name="Binder M."/>
            <person name="Choi C."/>
            <person name="Clum A."/>
            <person name="Copeland A."/>
            <person name="Grisel N."/>
            <person name="Haridas S."/>
            <person name="Kipfer T."/>
            <person name="LaButti K."/>
            <person name="Lindquist E."/>
            <person name="Lipzen A."/>
            <person name="Maire R."/>
            <person name="Meier B."/>
            <person name="Mihaltcheva S."/>
            <person name="Molinier V."/>
            <person name="Murat C."/>
            <person name="Poggeler S."/>
            <person name="Quandt C.A."/>
            <person name="Sperisen C."/>
            <person name="Tritt A."/>
            <person name="Tisserant E."/>
            <person name="Crous P.W."/>
            <person name="Henrissat B."/>
            <person name="Nehls U."/>
            <person name="Egli S."/>
            <person name="Spatafora J.W."/>
            <person name="Grigoriev I.V."/>
            <person name="Martin F.M."/>
        </authorList>
    </citation>
    <scope>NUCLEOTIDE SEQUENCE [LARGE SCALE GENOMIC DNA]</scope>
    <source>
        <strain evidence="4 5">CBS 207.34</strain>
    </source>
</reference>
<gene>
    <name evidence="4" type="ORF">AOQ84DRAFT_430502</name>
</gene>
<dbReference type="GO" id="GO:0016651">
    <property type="term" value="F:oxidoreductase activity, acting on NAD(P)H"/>
    <property type="evidence" value="ECO:0007669"/>
    <property type="project" value="TreeGrafter"/>
</dbReference>
<dbReference type="InterPro" id="IPR036291">
    <property type="entry name" value="NAD(P)-bd_dom_sf"/>
</dbReference>
<dbReference type="InterPro" id="IPR013154">
    <property type="entry name" value="ADH-like_N"/>
</dbReference>
<dbReference type="AlphaFoldDB" id="A0A8E2JVY8"/>
<proteinExistence type="predicted"/>
<dbReference type="EMBL" id="KV749094">
    <property type="protein sequence ID" value="OCL11209.1"/>
    <property type="molecule type" value="Genomic_DNA"/>
</dbReference>
<dbReference type="InterPro" id="IPR011032">
    <property type="entry name" value="GroES-like_sf"/>
</dbReference>
<dbReference type="Gene3D" id="3.90.180.10">
    <property type="entry name" value="Medium-chain alcohol dehydrogenases, catalytic domain"/>
    <property type="match status" value="1"/>
</dbReference>
<dbReference type="SMART" id="SM00829">
    <property type="entry name" value="PKS_ER"/>
    <property type="match status" value="1"/>
</dbReference>
<dbReference type="Pfam" id="PF08240">
    <property type="entry name" value="ADH_N"/>
    <property type="match status" value="1"/>
</dbReference>
<evidence type="ECO:0000313" key="5">
    <source>
        <dbReference type="Proteomes" id="UP000250140"/>
    </source>
</evidence>
<evidence type="ECO:0000256" key="1">
    <source>
        <dbReference type="ARBA" id="ARBA00022857"/>
    </source>
</evidence>
<name>A0A8E2JVY8_9PEZI</name>
<dbReference type="Pfam" id="PF00107">
    <property type="entry name" value="ADH_zinc_N"/>
    <property type="match status" value="1"/>
</dbReference>
<sequence>MEAIVVENFGGPDALIIKDVPTPEPKDGYAVIQVKAFGVNRAEMYMRRGEWAEAMPIIGIECVGLVVACPSGEFAPGTPVAAVMGGLGRTINGSYAQYTRAPVSTVVALGDDAAAALPWTQLAAIPESYCTAWTCLFGNLELKAGQTLLIRGATSALGKAAINLAVQAGAKVSATTRKQERFDSLRKLGVKEVLLEAPELSARLEGRKFDAVLELVGNSTLVDSLKLVHRGGRLCLAGFLGGLAPVPEFNPLLQMASGVHFSFFGSFHFGTPEFPLSDVPLHSIVRMVAEKKFGAEPARVFKFEEIGDAHRAMEASEANGKMVVCVD</sequence>
<evidence type="ECO:0000259" key="3">
    <source>
        <dbReference type="SMART" id="SM00829"/>
    </source>
</evidence>
<accession>A0A8E2JVY8</accession>
<evidence type="ECO:0000256" key="2">
    <source>
        <dbReference type="ARBA" id="ARBA00023002"/>
    </source>
</evidence>
<dbReference type="SUPFAM" id="SSF50129">
    <property type="entry name" value="GroES-like"/>
    <property type="match status" value="1"/>
</dbReference>
<dbReference type="PANTHER" id="PTHR48106:SF18">
    <property type="entry name" value="QUINONE OXIDOREDUCTASE PIG3"/>
    <property type="match status" value="1"/>
</dbReference>
<evidence type="ECO:0000313" key="4">
    <source>
        <dbReference type="EMBL" id="OCL11209.1"/>
    </source>
</evidence>
<keyword evidence="2" id="KW-0560">Oxidoreductase</keyword>
<dbReference type="InterPro" id="IPR020843">
    <property type="entry name" value="ER"/>
</dbReference>
<organism evidence="4 5">
    <name type="scientific">Glonium stellatum</name>
    <dbReference type="NCBI Taxonomy" id="574774"/>
    <lineage>
        <taxon>Eukaryota</taxon>
        <taxon>Fungi</taxon>
        <taxon>Dikarya</taxon>
        <taxon>Ascomycota</taxon>
        <taxon>Pezizomycotina</taxon>
        <taxon>Dothideomycetes</taxon>
        <taxon>Pleosporomycetidae</taxon>
        <taxon>Gloniales</taxon>
        <taxon>Gloniaceae</taxon>
        <taxon>Glonium</taxon>
    </lineage>
</organism>
<feature type="domain" description="Enoyl reductase (ER)" evidence="3">
    <location>
        <begin position="10"/>
        <end position="324"/>
    </location>
</feature>
<dbReference type="PANTHER" id="PTHR48106">
    <property type="entry name" value="QUINONE OXIDOREDUCTASE PIG3-RELATED"/>
    <property type="match status" value="1"/>
</dbReference>